<feature type="repeat" description="ANK" evidence="3">
    <location>
        <begin position="325"/>
        <end position="357"/>
    </location>
</feature>
<organism evidence="4 5">
    <name type="scientific">Acrobeloides nanus</name>
    <dbReference type="NCBI Taxonomy" id="290746"/>
    <lineage>
        <taxon>Eukaryota</taxon>
        <taxon>Metazoa</taxon>
        <taxon>Ecdysozoa</taxon>
        <taxon>Nematoda</taxon>
        <taxon>Chromadorea</taxon>
        <taxon>Rhabditida</taxon>
        <taxon>Tylenchina</taxon>
        <taxon>Cephalobomorpha</taxon>
        <taxon>Cephaloboidea</taxon>
        <taxon>Cephalobidae</taxon>
        <taxon>Acrobeloides</taxon>
    </lineage>
</organism>
<feature type="repeat" description="ANK" evidence="3">
    <location>
        <begin position="467"/>
        <end position="500"/>
    </location>
</feature>
<dbReference type="Pfam" id="PF12796">
    <property type="entry name" value="Ank_2"/>
    <property type="match status" value="5"/>
</dbReference>
<dbReference type="AlphaFoldDB" id="A0A914E7J9"/>
<accession>A0A914E7J9</accession>
<dbReference type="Proteomes" id="UP000887540">
    <property type="component" value="Unplaced"/>
</dbReference>
<dbReference type="InterPro" id="IPR002110">
    <property type="entry name" value="Ankyrin_rpt"/>
</dbReference>
<dbReference type="WBParaSite" id="ACRNAN_scaffold6239.g19911.t1">
    <property type="protein sequence ID" value="ACRNAN_scaffold6239.g19911.t1"/>
    <property type="gene ID" value="ACRNAN_scaffold6239.g19911"/>
</dbReference>
<keyword evidence="2 3" id="KW-0040">ANK repeat</keyword>
<evidence type="ECO:0000256" key="1">
    <source>
        <dbReference type="ARBA" id="ARBA00022737"/>
    </source>
</evidence>
<protein>
    <submittedName>
        <fullName evidence="5">Uncharacterized protein</fullName>
    </submittedName>
</protein>
<dbReference type="PROSITE" id="PS50297">
    <property type="entry name" value="ANK_REP_REGION"/>
    <property type="match status" value="7"/>
</dbReference>
<dbReference type="PROSITE" id="PS50088">
    <property type="entry name" value="ANK_REPEAT"/>
    <property type="match status" value="9"/>
</dbReference>
<name>A0A914E7J9_9BILA</name>
<dbReference type="SMART" id="SM00248">
    <property type="entry name" value="ANK"/>
    <property type="match status" value="14"/>
</dbReference>
<sequence length="735" mass="83770">MENGKETCCFIDEKPSKCNRSESMSSGARKWEPTNLIHRHAFENNIEGIHLLKEHANEEWFLEVNKADSGDTRYCLYPLHYAAMGHSASAAKALIVAGADINEIRTSTCFLRPLHIAALYGEWETRAGKKESLEELFDVFYKNGRMKIDHASLTGSTPLHFACFRNNFTLAKKLIEAGANVNACESDSLITPLHLACEYNAPEIVQLLLDKGADVLFVDSAGNTALHYASRCDNVEIVKMIVEKSGQTQLFICQKNKRQCSSLQLAVEHNRQAIAEYLLDRHQKFENLCNQTNFHLLHIAARKGFTTIVKLLCKHGYNIEDRDKDGRTPIHTAALYNQVEIIEELIALKANFEAGDDMGYTPLLGAASKDNIEAFRVLWDWCLITAISFFGDSVLMVAVKNNAMQCIKYLLVKENHTADIWKKIEQMAMLPNLDLDTPLHLVAKTGHIETFELLINHYIDINMRNFNLKTPLHLAVQYGHLEIVYRLLNISSCSINIRDNEQNTPLFLAVQKNNVKMIIILLDYGANILVENFFQQIPLDIAIQEGNMDVIEVLLERQPKDVLKKTRRNVYPLHYAVQNKQLPVIQMLLKKSYYVDIDLVNDDNQTCLDLAIKIGYEDGVQALLDSPDWTKIMRRRPIHKDDNSPMQMLIKTMPNMAAYVFDKCIYVRDIAAGIETHNYEFLDDVFVLPDEVAKQIGTNSPYSWESDIFGKLRPEAKQRCENFETIVDTHPLTLM</sequence>
<evidence type="ECO:0000256" key="3">
    <source>
        <dbReference type="PROSITE-ProRule" id="PRU00023"/>
    </source>
</evidence>
<dbReference type="SUPFAM" id="SSF48403">
    <property type="entry name" value="Ankyrin repeat"/>
    <property type="match status" value="2"/>
</dbReference>
<feature type="repeat" description="ANK" evidence="3">
    <location>
        <begin position="434"/>
        <end position="466"/>
    </location>
</feature>
<dbReference type="InterPro" id="IPR051165">
    <property type="entry name" value="Multifunctional_ANK_Repeat"/>
</dbReference>
<feature type="repeat" description="ANK" evidence="3">
    <location>
        <begin position="501"/>
        <end position="533"/>
    </location>
</feature>
<feature type="repeat" description="ANK" evidence="3">
    <location>
        <begin position="188"/>
        <end position="220"/>
    </location>
</feature>
<feature type="repeat" description="ANK" evidence="3">
    <location>
        <begin position="292"/>
        <end position="324"/>
    </location>
</feature>
<dbReference type="Gene3D" id="1.25.40.20">
    <property type="entry name" value="Ankyrin repeat-containing domain"/>
    <property type="match status" value="6"/>
</dbReference>
<evidence type="ECO:0000313" key="5">
    <source>
        <dbReference type="WBParaSite" id="ACRNAN_scaffold6239.g19911.t1"/>
    </source>
</evidence>
<dbReference type="Pfam" id="PF00023">
    <property type="entry name" value="Ank"/>
    <property type="match status" value="2"/>
</dbReference>
<dbReference type="InterPro" id="IPR036770">
    <property type="entry name" value="Ankyrin_rpt-contain_sf"/>
</dbReference>
<dbReference type="PANTHER" id="PTHR24123:SF33">
    <property type="entry name" value="PROTEIN HOS4"/>
    <property type="match status" value="1"/>
</dbReference>
<keyword evidence="4" id="KW-1185">Reference proteome</keyword>
<dbReference type="PANTHER" id="PTHR24123">
    <property type="entry name" value="ANKYRIN REPEAT-CONTAINING"/>
    <property type="match status" value="1"/>
</dbReference>
<evidence type="ECO:0000256" key="2">
    <source>
        <dbReference type="ARBA" id="ARBA00023043"/>
    </source>
</evidence>
<evidence type="ECO:0000313" key="4">
    <source>
        <dbReference type="Proteomes" id="UP000887540"/>
    </source>
</evidence>
<reference evidence="5" key="1">
    <citation type="submission" date="2022-11" db="UniProtKB">
        <authorList>
            <consortium name="WormBaseParasite"/>
        </authorList>
    </citation>
    <scope>IDENTIFICATION</scope>
</reference>
<feature type="repeat" description="ANK" evidence="3">
    <location>
        <begin position="154"/>
        <end position="186"/>
    </location>
</feature>
<feature type="repeat" description="ANK" evidence="3">
    <location>
        <begin position="78"/>
        <end position="106"/>
    </location>
</feature>
<keyword evidence="1" id="KW-0677">Repeat</keyword>
<proteinExistence type="predicted"/>
<feature type="repeat" description="ANK" evidence="3">
    <location>
        <begin position="221"/>
        <end position="245"/>
    </location>
</feature>